<dbReference type="PROSITE" id="PS51257">
    <property type="entry name" value="PROKAR_LIPOPROTEIN"/>
    <property type="match status" value="1"/>
</dbReference>
<feature type="region of interest" description="Disordered" evidence="1">
    <location>
        <begin position="22"/>
        <end position="96"/>
    </location>
</feature>
<accession>A0A161Q1I9</accession>
<comment type="caution">
    <text evidence="2">The sequence shown here is derived from an EMBL/GenBank/DDBJ whole genome shotgun (WGS) entry which is preliminary data.</text>
</comment>
<evidence type="ECO:0000256" key="1">
    <source>
        <dbReference type="SAM" id="MobiDB-lite"/>
    </source>
</evidence>
<feature type="compositionally biased region" description="Acidic residues" evidence="1">
    <location>
        <begin position="25"/>
        <end position="87"/>
    </location>
</feature>
<gene>
    <name evidence="2" type="ORF">AZF04_00510</name>
</gene>
<dbReference type="RefSeq" id="WP_061947110.1">
    <property type="nucleotide sequence ID" value="NZ_LTAO01000001.1"/>
</dbReference>
<reference evidence="2" key="1">
    <citation type="submission" date="2016-02" db="EMBL/GenBank/DDBJ databases">
        <title>Genome sequence of Bacillus trypoxylicola KCTC 13244(T).</title>
        <authorList>
            <person name="Jeong H."/>
            <person name="Park S.-H."/>
            <person name="Choi S.-K."/>
        </authorList>
    </citation>
    <scope>NUCLEOTIDE SEQUENCE [LARGE SCALE GENOMIC DNA]</scope>
    <source>
        <strain evidence="2">KCTC 13244</strain>
    </source>
</reference>
<dbReference type="OrthoDB" id="2735367at2"/>
<keyword evidence="3" id="KW-1185">Reference proteome</keyword>
<sequence length="220" mass="24982">MNWKKLSVTVAAFFIIAGCSTNEEGMNDDQGIDTDDEPEVIDQEDSIEEEEVEGDNDNNEESSNEDGSESTDNTEEATDEDQSEEQADSGQYEQSDSGYEVYVLNDYVFTPEEPRRDQIYVEDDGLAFTRIISNGPEAEMDLIKDNIIEFAEGQLIEDVEIPMDGLEYSLLVEDEEVKTYYFAKSYGSDILSFEMFIPVNADSERVEEEFWTMVDSLSFP</sequence>
<evidence type="ECO:0000313" key="3">
    <source>
        <dbReference type="Proteomes" id="UP000075806"/>
    </source>
</evidence>
<dbReference type="AlphaFoldDB" id="A0A161Q1I9"/>
<protein>
    <submittedName>
        <fullName evidence="2">Uncharacterized protein</fullName>
    </submittedName>
</protein>
<proteinExistence type="predicted"/>
<name>A0A161Q1I9_9BACI</name>
<dbReference type="Proteomes" id="UP000075806">
    <property type="component" value="Unassembled WGS sequence"/>
</dbReference>
<evidence type="ECO:0000313" key="2">
    <source>
        <dbReference type="EMBL" id="KYG34851.1"/>
    </source>
</evidence>
<dbReference type="EMBL" id="LTAO01000001">
    <property type="protein sequence ID" value="KYG34851.1"/>
    <property type="molecule type" value="Genomic_DNA"/>
</dbReference>
<organism evidence="2 3">
    <name type="scientific">Alkalihalobacillus trypoxylicola</name>
    <dbReference type="NCBI Taxonomy" id="519424"/>
    <lineage>
        <taxon>Bacteria</taxon>
        <taxon>Bacillati</taxon>
        <taxon>Bacillota</taxon>
        <taxon>Bacilli</taxon>
        <taxon>Bacillales</taxon>
        <taxon>Bacillaceae</taxon>
        <taxon>Alkalihalobacillus</taxon>
    </lineage>
</organism>